<dbReference type="PANTHER" id="PTHR40446">
    <property type="entry name" value="N-ACETYLGLUCOSAMINE-1-PHOSPHODIESTER ALPHA-N-ACETYLGLUCOSAMINIDASE"/>
    <property type="match status" value="1"/>
</dbReference>
<organism evidence="1">
    <name type="scientific">marine sediment metagenome</name>
    <dbReference type="NCBI Taxonomy" id="412755"/>
    <lineage>
        <taxon>unclassified sequences</taxon>
        <taxon>metagenomes</taxon>
        <taxon>ecological metagenomes</taxon>
    </lineage>
</organism>
<name>X0VCP7_9ZZZZ</name>
<evidence type="ECO:0000313" key="1">
    <source>
        <dbReference type="EMBL" id="GAG10268.1"/>
    </source>
</evidence>
<reference evidence="1" key="1">
    <citation type="journal article" date="2014" name="Front. Microbiol.">
        <title>High frequency of phylogenetically diverse reductive dehalogenase-homologous genes in deep subseafloor sedimentary metagenomes.</title>
        <authorList>
            <person name="Kawai M."/>
            <person name="Futagami T."/>
            <person name="Toyoda A."/>
            <person name="Takaki Y."/>
            <person name="Nishi S."/>
            <person name="Hori S."/>
            <person name="Arai W."/>
            <person name="Tsubouchi T."/>
            <person name="Morono Y."/>
            <person name="Uchiyama I."/>
            <person name="Ito T."/>
            <person name="Fujiyama A."/>
            <person name="Inagaki F."/>
            <person name="Takami H."/>
        </authorList>
    </citation>
    <scope>NUCLEOTIDE SEQUENCE</scope>
    <source>
        <strain evidence="1">Expedition CK06-06</strain>
    </source>
</reference>
<comment type="caution">
    <text evidence="1">The sequence shown here is derived from an EMBL/GenBank/DDBJ whole genome shotgun (WGS) entry which is preliminary data.</text>
</comment>
<protein>
    <recommendedName>
        <fullName evidence="2">AMIN domain-containing protein</fullName>
    </recommendedName>
</protein>
<dbReference type="EMBL" id="BARS01022018">
    <property type="protein sequence ID" value="GAG10268.1"/>
    <property type="molecule type" value="Genomic_DNA"/>
</dbReference>
<gene>
    <name evidence="1" type="ORF">S01H1_35252</name>
</gene>
<accession>X0VCP7</accession>
<proteinExistence type="predicted"/>
<dbReference type="AlphaFoldDB" id="X0VCP7"/>
<evidence type="ECO:0008006" key="2">
    <source>
        <dbReference type="Google" id="ProtNLM"/>
    </source>
</evidence>
<dbReference type="PANTHER" id="PTHR40446:SF2">
    <property type="entry name" value="N-ACETYLGLUCOSAMINE-1-PHOSPHODIESTER ALPHA-N-ACETYLGLUCOSAMINIDASE"/>
    <property type="match status" value="1"/>
</dbReference>
<sequence length="270" mass="29673">TVKLNLPGAEVENVRLGEHPDRTRVVIDLSQPTGYRWSTGGDGVIIEVPRPASKRAEGGRLRLLTFDNPLVSRIAQSTTPDGFTRLVVAAAGWHELNSFALPDPPRIVIDLHKPPPAPIPIKPLPPVKPSAGRWQVRNFSTPRGPLDVYVLKVDPGREGLEIRPTLAGQTVHSRRSVLHIARQHGAVAALNGGFFAQQGPPLGLLIIDGEWIKHPILHRTALGITADGELLMDRVSFEGRLYFGDHGYLELDGINRGHNESYQLVMYTPR</sequence>
<feature type="non-terminal residue" evidence="1">
    <location>
        <position position="1"/>
    </location>
</feature>
<feature type="non-terminal residue" evidence="1">
    <location>
        <position position="270"/>
    </location>
</feature>